<sequence>MSNSTDPDTSVVSESPDAIHHAGVIILQNVISLVCETFLYGIYVIMVAFAIYVLLRKGLGKGYNLPMFFVMLLLFGLSTADWGTFLASVIRQIRGLLIENTEQPLQDKFDIVAQSILHFNIAGVYLSMFSYLVGDAFVVWRAWVLCAEYRKATMLPIVLLTCAMAITLVATTFERNFLLTGSNHSRLIVRYTQGVIIMLEFFANVAATLLIARVAW</sequence>
<feature type="transmembrane region" description="Helical" evidence="1">
    <location>
        <begin position="67"/>
        <end position="90"/>
    </location>
</feature>
<gene>
    <name evidence="2" type="ORF">HETIRDRAFT_170105</name>
</gene>
<dbReference type="GeneID" id="20668260"/>
<protein>
    <submittedName>
        <fullName evidence="2">Uncharacterized protein</fullName>
    </submittedName>
</protein>
<name>W4KCZ4_HETIT</name>
<keyword evidence="1" id="KW-0812">Transmembrane</keyword>
<evidence type="ECO:0000313" key="3">
    <source>
        <dbReference type="Proteomes" id="UP000030671"/>
    </source>
</evidence>
<dbReference type="Proteomes" id="UP000030671">
    <property type="component" value="Unassembled WGS sequence"/>
</dbReference>
<dbReference type="RefSeq" id="XP_009543428.1">
    <property type="nucleotide sequence ID" value="XM_009545133.1"/>
</dbReference>
<keyword evidence="3" id="KW-1185">Reference proteome</keyword>
<evidence type="ECO:0000313" key="2">
    <source>
        <dbReference type="EMBL" id="ETW83658.1"/>
    </source>
</evidence>
<dbReference type="OrthoDB" id="3259206at2759"/>
<dbReference type="KEGG" id="hir:HETIRDRAFT_170105"/>
<accession>W4KCZ4</accession>
<proteinExistence type="predicted"/>
<dbReference type="AlphaFoldDB" id="W4KCZ4"/>
<feature type="transmembrane region" description="Helical" evidence="1">
    <location>
        <begin position="37"/>
        <end position="55"/>
    </location>
</feature>
<dbReference type="InParanoid" id="W4KCZ4"/>
<feature type="transmembrane region" description="Helical" evidence="1">
    <location>
        <begin position="194"/>
        <end position="215"/>
    </location>
</feature>
<dbReference type="EMBL" id="KI925456">
    <property type="protein sequence ID" value="ETW83658.1"/>
    <property type="molecule type" value="Genomic_DNA"/>
</dbReference>
<evidence type="ECO:0000256" key="1">
    <source>
        <dbReference type="SAM" id="Phobius"/>
    </source>
</evidence>
<keyword evidence="1" id="KW-1133">Transmembrane helix</keyword>
<organism evidence="2 3">
    <name type="scientific">Heterobasidion irregulare (strain TC 32-1)</name>
    <dbReference type="NCBI Taxonomy" id="747525"/>
    <lineage>
        <taxon>Eukaryota</taxon>
        <taxon>Fungi</taxon>
        <taxon>Dikarya</taxon>
        <taxon>Basidiomycota</taxon>
        <taxon>Agaricomycotina</taxon>
        <taxon>Agaricomycetes</taxon>
        <taxon>Russulales</taxon>
        <taxon>Bondarzewiaceae</taxon>
        <taxon>Heterobasidion</taxon>
        <taxon>Heterobasidion annosum species complex</taxon>
    </lineage>
</organism>
<feature type="transmembrane region" description="Helical" evidence="1">
    <location>
        <begin position="153"/>
        <end position="173"/>
    </location>
</feature>
<keyword evidence="1" id="KW-0472">Membrane</keyword>
<dbReference type="HOGENOM" id="CLU_1277753_0_0_1"/>
<reference evidence="2 3" key="1">
    <citation type="journal article" date="2012" name="New Phytol.">
        <title>Insight into trade-off between wood decay and parasitism from the genome of a fungal forest pathogen.</title>
        <authorList>
            <person name="Olson A."/>
            <person name="Aerts A."/>
            <person name="Asiegbu F."/>
            <person name="Belbahri L."/>
            <person name="Bouzid O."/>
            <person name="Broberg A."/>
            <person name="Canback B."/>
            <person name="Coutinho P.M."/>
            <person name="Cullen D."/>
            <person name="Dalman K."/>
            <person name="Deflorio G."/>
            <person name="van Diepen L.T."/>
            <person name="Dunand C."/>
            <person name="Duplessis S."/>
            <person name="Durling M."/>
            <person name="Gonthier P."/>
            <person name="Grimwood J."/>
            <person name="Fossdal C.G."/>
            <person name="Hansson D."/>
            <person name="Henrissat B."/>
            <person name="Hietala A."/>
            <person name="Himmelstrand K."/>
            <person name="Hoffmeister D."/>
            <person name="Hogberg N."/>
            <person name="James T.Y."/>
            <person name="Karlsson M."/>
            <person name="Kohler A."/>
            <person name="Kues U."/>
            <person name="Lee Y.H."/>
            <person name="Lin Y.C."/>
            <person name="Lind M."/>
            <person name="Lindquist E."/>
            <person name="Lombard V."/>
            <person name="Lucas S."/>
            <person name="Lunden K."/>
            <person name="Morin E."/>
            <person name="Murat C."/>
            <person name="Park J."/>
            <person name="Raffaello T."/>
            <person name="Rouze P."/>
            <person name="Salamov A."/>
            <person name="Schmutz J."/>
            <person name="Solheim H."/>
            <person name="Stahlberg J."/>
            <person name="Velez H."/>
            <person name="de Vries R.P."/>
            <person name="Wiebenga A."/>
            <person name="Woodward S."/>
            <person name="Yakovlev I."/>
            <person name="Garbelotto M."/>
            <person name="Martin F."/>
            <person name="Grigoriev I.V."/>
            <person name="Stenlid J."/>
        </authorList>
    </citation>
    <scope>NUCLEOTIDE SEQUENCE [LARGE SCALE GENOMIC DNA]</scope>
    <source>
        <strain evidence="2 3">TC 32-1</strain>
    </source>
</reference>